<comment type="caution">
    <text evidence="3">The sequence shown here is derived from an EMBL/GenBank/DDBJ whole genome shotgun (WGS) entry which is preliminary data.</text>
</comment>
<dbReference type="InterPro" id="IPR029058">
    <property type="entry name" value="AB_hydrolase_fold"/>
</dbReference>
<dbReference type="Pfam" id="PF12146">
    <property type="entry name" value="Hydrolase_4"/>
    <property type="match status" value="1"/>
</dbReference>
<name>A0AAN9MP36_PHACN</name>
<dbReference type="InterPro" id="IPR051044">
    <property type="entry name" value="MAG_DAG_Lipase"/>
</dbReference>
<evidence type="ECO:0000313" key="4">
    <source>
        <dbReference type="Proteomes" id="UP001374584"/>
    </source>
</evidence>
<dbReference type="InterPro" id="IPR000073">
    <property type="entry name" value="AB_hydrolase_1"/>
</dbReference>
<evidence type="ECO:0000313" key="3">
    <source>
        <dbReference type="EMBL" id="KAK7357976.1"/>
    </source>
</evidence>
<sequence length="357" mass="40608">MESEHNTSLCLSLAASINGETNASETQAIIYEEEYVRNSRGLKLFTCRWLPVTGSPKALIFMCHGYAMECSITMNSTGIRLAKAGFAMFGIDYEGHGKSEGVPGLVMSFDSVIADCIQHFTAICEKAEYNKKMRFLMGESMGGAVALLLHREKPEYWDGAILVAPMCKIAEEMKPNAMVVGVLSALSKVAPSWRIVPSPDIIDMAFKVPKVREEIRANRYCYKGKPRLRTAYELLRVSREIEKRLPEVSLPFLVLHGEEDQVTDKEISKQLLDVAASSDKTLKMYPEMWHGLLYGEPPENLQIVFSDIIAWIEKRSHFGNTRLEREQKEHEHHLQKEEHEHHLQKEEHEHHLVKSVL</sequence>
<dbReference type="FunFam" id="3.40.50.1820:FF:000036">
    <property type="entry name" value="Alpha/beta-Hydrolases superfamily protein"/>
    <property type="match status" value="1"/>
</dbReference>
<feature type="region of interest" description="Disordered" evidence="1">
    <location>
        <begin position="325"/>
        <end position="357"/>
    </location>
</feature>
<dbReference type="InterPro" id="IPR022742">
    <property type="entry name" value="Hydrolase_4"/>
</dbReference>
<dbReference type="PRINTS" id="PR00111">
    <property type="entry name" value="ABHYDROLASE"/>
</dbReference>
<dbReference type="PANTHER" id="PTHR11614">
    <property type="entry name" value="PHOSPHOLIPASE-RELATED"/>
    <property type="match status" value="1"/>
</dbReference>
<gene>
    <name evidence="3" type="ORF">VNO80_17274</name>
</gene>
<reference evidence="3 4" key="1">
    <citation type="submission" date="2024-01" db="EMBL/GenBank/DDBJ databases">
        <title>The genomes of 5 underutilized Papilionoideae crops provide insights into root nodulation and disease resistanc.</title>
        <authorList>
            <person name="Jiang F."/>
        </authorList>
    </citation>
    <scope>NUCLEOTIDE SEQUENCE [LARGE SCALE GENOMIC DNA]</scope>
    <source>
        <strain evidence="3">JINMINGXINNONG_FW02</strain>
        <tissue evidence="3">Leaves</tissue>
    </source>
</reference>
<accession>A0AAN9MP36</accession>
<protein>
    <recommendedName>
        <fullName evidence="2">Serine aminopeptidase S33 domain-containing protein</fullName>
    </recommendedName>
</protein>
<dbReference type="EMBL" id="JAYMYR010000006">
    <property type="protein sequence ID" value="KAK7357976.1"/>
    <property type="molecule type" value="Genomic_DNA"/>
</dbReference>
<proteinExistence type="predicted"/>
<keyword evidence="4" id="KW-1185">Reference proteome</keyword>
<organism evidence="3 4">
    <name type="scientific">Phaseolus coccineus</name>
    <name type="common">Scarlet runner bean</name>
    <name type="synonym">Phaseolus multiflorus</name>
    <dbReference type="NCBI Taxonomy" id="3886"/>
    <lineage>
        <taxon>Eukaryota</taxon>
        <taxon>Viridiplantae</taxon>
        <taxon>Streptophyta</taxon>
        <taxon>Embryophyta</taxon>
        <taxon>Tracheophyta</taxon>
        <taxon>Spermatophyta</taxon>
        <taxon>Magnoliopsida</taxon>
        <taxon>eudicotyledons</taxon>
        <taxon>Gunneridae</taxon>
        <taxon>Pentapetalae</taxon>
        <taxon>rosids</taxon>
        <taxon>fabids</taxon>
        <taxon>Fabales</taxon>
        <taxon>Fabaceae</taxon>
        <taxon>Papilionoideae</taxon>
        <taxon>50 kb inversion clade</taxon>
        <taxon>NPAAA clade</taxon>
        <taxon>indigoferoid/millettioid clade</taxon>
        <taxon>Phaseoleae</taxon>
        <taxon>Phaseolus</taxon>
    </lineage>
</organism>
<evidence type="ECO:0000256" key="1">
    <source>
        <dbReference type="SAM" id="MobiDB-lite"/>
    </source>
</evidence>
<feature type="domain" description="Serine aminopeptidase S33" evidence="2">
    <location>
        <begin position="55"/>
        <end position="295"/>
    </location>
</feature>
<evidence type="ECO:0000259" key="2">
    <source>
        <dbReference type="Pfam" id="PF12146"/>
    </source>
</evidence>
<dbReference type="Proteomes" id="UP001374584">
    <property type="component" value="Unassembled WGS sequence"/>
</dbReference>
<dbReference type="Gene3D" id="3.40.50.1820">
    <property type="entry name" value="alpha/beta hydrolase"/>
    <property type="match status" value="1"/>
</dbReference>
<dbReference type="SUPFAM" id="SSF53474">
    <property type="entry name" value="alpha/beta-Hydrolases"/>
    <property type="match status" value="1"/>
</dbReference>
<dbReference type="AlphaFoldDB" id="A0AAN9MP36"/>